<evidence type="ECO:0000313" key="2">
    <source>
        <dbReference type="Proteomes" id="UP000740883"/>
    </source>
</evidence>
<proteinExistence type="predicted"/>
<keyword evidence="2" id="KW-1185">Reference proteome</keyword>
<dbReference type="AlphaFoldDB" id="A0A9P6H1D6"/>
<sequence length="491" mass="57843">MDHLDESYNNTYKHQANASSNFIYEQQNAANSAPSPSFTYDFNYDDFDLDQYCSTEFTPDAIIENECTVPSCSSDDISIVENLSFDTQELFDLTPTNITDQDKFEFEEFLRTNEASQVVSVSEISEDLTILEAPPQPRIENVRKKPRKKYEELYLKKKQDKKQDKKTKNGLIFSNWFILLKQSCPRKIFNQKICLNQNKEIVEKIILILENIYTVFFNDDIYSSYPNLKKNINNVEETNNSINTIIESLNEKDLNLCCPDIEIISKKDFIDLYNIIIEIKFENRDFNTLVDNCAKKLLQKTLSINLLPILINEIKTNYREIAERKTIILLTFLKYPKIDQTMDESLKLFISRIIILFNFIKIMEREHLKDIQREAFKDRLDKNITRALIKYIYHEKFPTVEVKIQLYNNYRKNIIEEFEKNPGLRSPVQPTDIIIFDVIGIKMDKLSDYFITSVSKLTKTEDHQCEFVKMAFSYLVKSIYHIYDLGDILTE</sequence>
<reference evidence="1 2" key="1">
    <citation type="journal article" date="2020" name="Genome Biol. Evol.">
        <title>Comparative genomics of strictly vertically transmitted, feminizing microsporidia endosymbionts of amphipod crustaceans.</title>
        <authorList>
            <person name="Cormier A."/>
            <person name="Chebbi M.A."/>
            <person name="Giraud I."/>
            <person name="Wattier R."/>
            <person name="Teixeira M."/>
            <person name="Gilbert C."/>
            <person name="Rigaud T."/>
            <person name="Cordaux R."/>
        </authorList>
    </citation>
    <scope>NUCLEOTIDE SEQUENCE [LARGE SCALE GENOMIC DNA]</scope>
    <source>
        <strain evidence="1 2">Ou3-Ou53</strain>
    </source>
</reference>
<dbReference type="EMBL" id="SBJO01000006">
    <property type="protein sequence ID" value="KAF9764879.1"/>
    <property type="molecule type" value="Genomic_DNA"/>
</dbReference>
<protein>
    <submittedName>
        <fullName evidence="1">Uncharacterized protein</fullName>
    </submittedName>
</protein>
<name>A0A9P6H1D6_9MICR</name>
<organism evidence="1 2">
    <name type="scientific">Nosema granulosis</name>
    <dbReference type="NCBI Taxonomy" id="83296"/>
    <lineage>
        <taxon>Eukaryota</taxon>
        <taxon>Fungi</taxon>
        <taxon>Fungi incertae sedis</taxon>
        <taxon>Microsporidia</taxon>
        <taxon>Nosematidae</taxon>
        <taxon>Nosema</taxon>
    </lineage>
</organism>
<evidence type="ECO:0000313" key="1">
    <source>
        <dbReference type="EMBL" id="KAF9764879.1"/>
    </source>
</evidence>
<dbReference type="Proteomes" id="UP000740883">
    <property type="component" value="Unassembled WGS sequence"/>
</dbReference>
<comment type="caution">
    <text evidence="1">The sequence shown here is derived from an EMBL/GenBank/DDBJ whole genome shotgun (WGS) entry which is preliminary data.</text>
</comment>
<accession>A0A9P6H1D6</accession>
<gene>
    <name evidence="1" type="ORF">NGRA_0207</name>
</gene>